<protein>
    <submittedName>
        <fullName evidence="1">Uncharacterized protein</fullName>
    </submittedName>
</protein>
<accession>A0A081RLP7</accession>
<organism evidence="1 2">
    <name type="scientific">Marine Group I thaumarchaeote SCGC AAA799-N04</name>
    <dbReference type="NCBI Taxonomy" id="1502293"/>
    <lineage>
        <taxon>Archaea</taxon>
        <taxon>Nitrososphaerota</taxon>
        <taxon>Marine Group I</taxon>
    </lineage>
</organism>
<gene>
    <name evidence="1" type="ORF">AAA799N04_01466</name>
</gene>
<reference evidence="1 2" key="1">
    <citation type="submission" date="2014-06" db="EMBL/GenBank/DDBJ databases">
        <authorList>
            <person name="Ngugi D.K."/>
            <person name="Blom J."/>
            <person name="Alam I."/>
            <person name="Rashid M."/>
            <person name="Ba Alawi W."/>
            <person name="Zhang G."/>
            <person name="Hikmawan T."/>
            <person name="Guan Y."/>
            <person name="Antunes A."/>
            <person name="Siam R."/>
            <person name="ElDorry H."/>
            <person name="Bajic V."/>
            <person name="Stingl U."/>
        </authorList>
    </citation>
    <scope>NUCLEOTIDE SEQUENCE [LARGE SCALE GENOMIC DNA]</scope>
    <source>
        <strain evidence="1">SCGC AAA799-N04</strain>
    </source>
</reference>
<evidence type="ECO:0000313" key="2">
    <source>
        <dbReference type="Proteomes" id="UP000028059"/>
    </source>
</evidence>
<sequence length="41" mass="4513">MELDSILNMELIIGPATELADKMMDSTIMLVDKLMSSVLLS</sequence>
<dbReference type="AlphaFoldDB" id="A0A081RLP7"/>
<proteinExistence type="predicted"/>
<dbReference type="EMBL" id="JOKN01000032">
    <property type="protein sequence ID" value="KEQ56120.1"/>
    <property type="molecule type" value="Genomic_DNA"/>
</dbReference>
<dbReference type="Proteomes" id="UP000028059">
    <property type="component" value="Unassembled WGS sequence"/>
</dbReference>
<keyword evidence="2" id="KW-1185">Reference proteome</keyword>
<comment type="caution">
    <text evidence="1">The sequence shown here is derived from an EMBL/GenBank/DDBJ whole genome shotgun (WGS) entry which is preliminary data.</text>
</comment>
<evidence type="ECO:0000313" key="1">
    <source>
        <dbReference type="EMBL" id="KEQ56120.1"/>
    </source>
</evidence>
<name>A0A081RLP7_9ARCH</name>